<dbReference type="STRING" id="526222.Desal_2803"/>
<dbReference type="Pfam" id="PF17651">
    <property type="entry name" value="Raco_middle"/>
    <property type="match status" value="1"/>
</dbReference>
<feature type="domain" description="RACo C-terminal" evidence="1">
    <location>
        <begin position="267"/>
        <end position="515"/>
    </location>
</feature>
<evidence type="ECO:0000313" key="3">
    <source>
        <dbReference type="EMBL" id="ACS80855.1"/>
    </source>
</evidence>
<evidence type="ECO:0000259" key="1">
    <source>
        <dbReference type="Pfam" id="PF14574"/>
    </source>
</evidence>
<dbReference type="PANTHER" id="PTHR42895">
    <property type="entry name" value="IRON-SULFUR CLUSTER-BINDING PROTEIN-RELATED"/>
    <property type="match status" value="1"/>
</dbReference>
<dbReference type="Gene3D" id="3.10.20.30">
    <property type="match status" value="1"/>
</dbReference>
<dbReference type="CDD" id="cd00207">
    <property type="entry name" value="fer2"/>
    <property type="match status" value="1"/>
</dbReference>
<dbReference type="Proteomes" id="UP000002601">
    <property type="component" value="Chromosome"/>
</dbReference>
<dbReference type="eggNOG" id="COG3894">
    <property type="taxonomic scope" value="Bacteria"/>
</dbReference>
<dbReference type="InterPro" id="IPR001041">
    <property type="entry name" value="2Fe-2S_ferredoxin-type"/>
</dbReference>
<dbReference type="HOGENOM" id="CLU_019091_1_0_7"/>
<dbReference type="InterPro" id="IPR012675">
    <property type="entry name" value="Beta-grasp_dom_sf"/>
</dbReference>
<dbReference type="EMBL" id="CP001649">
    <property type="protein sequence ID" value="ACS80855.1"/>
    <property type="molecule type" value="Genomic_DNA"/>
</dbReference>
<dbReference type="Gene3D" id="3.30.420.480">
    <property type="entry name" value="Domain of unknown function (DUF4445)"/>
    <property type="match status" value="1"/>
</dbReference>
<dbReference type="GO" id="GO:0051536">
    <property type="term" value="F:iron-sulfur cluster binding"/>
    <property type="evidence" value="ECO:0007669"/>
    <property type="project" value="InterPro"/>
</dbReference>
<sequence>MEKKIIVHNHDGEVMELAPTEGLNIAQTLFLSGAFQGVPLCSGMGRCGLCKVRFESDPPEPRKEELHKFSAEEIESGWRLSCLHQARAAEIFLPKPERVVPKVSDKFSRELTEDLALAVDLGTTGMHWAFTLNGETVKSGQELNPQIGLGSEVMSRLAFAAKPEQRKILSRLVTERLQSIILETVPVKELVVSGNPSMTSILAQDEVESLSRAPYALPDKGGKRVKLDAKLPEAYIPPHLAPFVGADITAGIVALNFSEVKAQPPYLFADLGTNGEFVLCLSKEEYIVCSVPMGPALEGVGMSNGRTAGPGAVSAFTLTPLGLTPAIIKAETAEQEQKPGITGTGYLSLCSLLLKSGVLTREGQFGPGNTPFAAKLADKMTEINGTPVLDLGYEGLTLPAPDVEEILKVKAAFNLAMSALLEKSGLAPSDLKELILGGAMGQHVNINDLVATGFIPAESAAITRAAGNTSLKGAIVLTHNQEARDFASSLPARSEVLELAGSSDFGQKYLERMIFKYVY</sequence>
<gene>
    <name evidence="3" type="ordered locus">Desal_2803</name>
</gene>
<accession>C6BZY4</accession>
<dbReference type="InterPro" id="IPR036010">
    <property type="entry name" value="2Fe-2S_ferredoxin-like_sf"/>
</dbReference>
<organism evidence="3 4">
    <name type="scientific">Maridesulfovibrio salexigens (strain ATCC 14822 / DSM 2638 / NCIMB 8403 / VKM B-1763)</name>
    <name type="common">Desulfovibrio salexigens</name>
    <dbReference type="NCBI Taxonomy" id="526222"/>
    <lineage>
        <taxon>Bacteria</taxon>
        <taxon>Pseudomonadati</taxon>
        <taxon>Thermodesulfobacteriota</taxon>
        <taxon>Desulfovibrionia</taxon>
        <taxon>Desulfovibrionales</taxon>
        <taxon>Desulfovibrionaceae</taxon>
        <taxon>Maridesulfovibrio</taxon>
    </lineage>
</organism>
<protein>
    <submittedName>
        <fullName evidence="3">Iron-sulfur cluster-binding protein, putative</fullName>
    </submittedName>
</protein>
<keyword evidence="4" id="KW-1185">Reference proteome</keyword>
<dbReference type="InterPro" id="IPR041414">
    <property type="entry name" value="Raco-like_middle"/>
</dbReference>
<dbReference type="AlphaFoldDB" id="C6BZY4"/>
<evidence type="ECO:0000313" key="4">
    <source>
        <dbReference type="Proteomes" id="UP000002601"/>
    </source>
</evidence>
<name>C6BZY4_MARSD</name>
<dbReference type="eggNOG" id="COG0633">
    <property type="taxonomic scope" value="Bacteria"/>
</dbReference>
<reference evidence="3 4" key="1">
    <citation type="submission" date="2009-06" db="EMBL/GenBank/DDBJ databases">
        <title>Complete sequence of Desulfovibrio salexigens DSM 2638.</title>
        <authorList>
            <consortium name="US DOE Joint Genome Institute"/>
            <person name="Lucas S."/>
            <person name="Copeland A."/>
            <person name="Lapidus A."/>
            <person name="Glavina del Rio T."/>
            <person name="Tice H."/>
            <person name="Bruce D."/>
            <person name="Goodwin L."/>
            <person name="Pitluck S."/>
            <person name="Munk A.C."/>
            <person name="Brettin T."/>
            <person name="Detter J.C."/>
            <person name="Han C."/>
            <person name="Tapia R."/>
            <person name="Larimer F."/>
            <person name="Land M."/>
            <person name="Hauser L."/>
            <person name="Kyrpides N."/>
            <person name="Anderson I."/>
            <person name="Wall J.D."/>
            <person name="Arkin A.P."/>
            <person name="Dehal P."/>
            <person name="Chivian D."/>
            <person name="Giles B."/>
            <person name="Hazen T.C."/>
        </authorList>
    </citation>
    <scope>NUCLEOTIDE SEQUENCE [LARGE SCALE GENOMIC DNA]</scope>
    <source>
        <strain evidence="4">ATCC 14822 / DSM 2638 / NCIMB 8403 / VKM B-1763</strain>
    </source>
</reference>
<dbReference type="InterPro" id="IPR027980">
    <property type="entry name" value="RACo_C"/>
</dbReference>
<dbReference type="InterPro" id="IPR042259">
    <property type="entry name" value="Raco-like_middle_sf"/>
</dbReference>
<proteinExistence type="predicted"/>
<feature type="domain" description="RACo-like middle region" evidence="2">
    <location>
        <begin position="115"/>
        <end position="257"/>
    </location>
</feature>
<dbReference type="RefSeq" id="WP_015852671.1">
    <property type="nucleotide sequence ID" value="NC_012881.1"/>
</dbReference>
<dbReference type="PANTHER" id="PTHR42895:SF1">
    <property type="entry name" value="IRON-SULFUR CLUSTER PROTEIN"/>
    <property type="match status" value="1"/>
</dbReference>
<dbReference type="SUPFAM" id="SSF54292">
    <property type="entry name" value="2Fe-2S ferredoxin-like"/>
    <property type="match status" value="1"/>
</dbReference>
<dbReference type="InterPro" id="IPR052911">
    <property type="entry name" value="Corrinoid_activation_enz"/>
</dbReference>
<dbReference type="Pfam" id="PF14574">
    <property type="entry name" value="RACo_C_ter"/>
    <property type="match status" value="1"/>
</dbReference>
<dbReference type="OrthoDB" id="9810588at2"/>
<dbReference type="KEGG" id="dsa:Desal_2803"/>
<evidence type="ECO:0000259" key="2">
    <source>
        <dbReference type="Pfam" id="PF17651"/>
    </source>
</evidence>